<evidence type="ECO:0000259" key="2">
    <source>
        <dbReference type="Pfam" id="PF07510"/>
    </source>
</evidence>
<evidence type="ECO:0000313" key="3">
    <source>
        <dbReference type="EMBL" id="MCF8589867.1"/>
    </source>
</evidence>
<accession>A0ABS9IWC4</accession>
<dbReference type="InterPro" id="IPR011089">
    <property type="entry name" value="GmrSD_C"/>
</dbReference>
<comment type="caution">
    <text evidence="3">The sequence shown here is derived from an EMBL/GenBank/DDBJ whole genome shotgun (WGS) entry which is preliminary data.</text>
</comment>
<proteinExistence type="predicted"/>
<dbReference type="Proteomes" id="UP001200110">
    <property type="component" value="Unassembled WGS sequence"/>
</dbReference>
<keyword evidence="1" id="KW-0732">Signal</keyword>
<sequence>MNRRIVLRWMACFAAVAVLSGCSIVPSAEEVTTDLQVSSAETSGAAQVTPPAVEQSATGSAAVALAGLPVKGRAPKAGYARSQFGKAWTDENTALWGGDSLSTRENILSRDLTNVICKAKPAAPVLPPCVVQSGILTDPYTGVTLNFVRGQESSQLVPIDHVVALGDAWQKGGQQITAAERVNLANDPLNLIATTRAPNSAKSDSDSASWLVPNWKFRCMYVARQIAVKSKYRLWVTKSEGEAMERVLARCPGQSLPTEAEASQRTVSP</sequence>
<keyword evidence="3" id="KW-0255">Endonuclease</keyword>
<dbReference type="EMBL" id="JAKKOR010000011">
    <property type="protein sequence ID" value="MCF8589867.1"/>
    <property type="molecule type" value="Genomic_DNA"/>
</dbReference>
<feature type="chain" id="PRO_5046780176" evidence="1">
    <location>
        <begin position="29"/>
        <end position="269"/>
    </location>
</feature>
<dbReference type="PANTHER" id="PTHR24094">
    <property type="entry name" value="SECRETED PROTEIN"/>
    <property type="match status" value="1"/>
</dbReference>
<feature type="signal peptide" evidence="1">
    <location>
        <begin position="1"/>
        <end position="28"/>
    </location>
</feature>
<evidence type="ECO:0000313" key="4">
    <source>
        <dbReference type="Proteomes" id="UP001200110"/>
    </source>
</evidence>
<dbReference type="GO" id="GO:0004519">
    <property type="term" value="F:endonuclease activity"/>
    <property type="evidence" value="ECO:0007669"/>
    <property type="project" value="UniProtKB-KW"/>
</dbReference>
<keyword evidence="3" id="KW-0540">Nuclease</keyword>
<organism evidence="3 4">
    <name type="scientific">Gordonia liuliyuniae</name>
    <dbReference type="NCBI Taxonomy" id="2911517"/>
    <lineage>
        <taxon>Bacteria</taxon>
        <taxon>Bacillati</taxon>
        <taxon>Actinomycetota</taxon>
        <taxon>Actinomycetes</taxon>
        <taxon>Mycobacteriales</taxon>
        <taxon>Gordoniaceae</taxon>
        <taxon>Gordonia</taxon>
    </lineage>
</organism>
<reference evidence="3 4" key="1">
    <citation type="submission" date="2022-01" db="EMBL/GenBank/DDBJ databases">
        <authorList>
            <person name="Huang Y."/>
        </authorList>
    </citation>
    <scope>NUCLEOTIDE SEQUENCE [LARGE SCALE GENOMIC DNA]</scope>
    <source>
        <strain evidence="3 4">HY366</strain>
    </source>
</reference>
<evidence type="ECO:0000256" key="1">
    <source>
        <dbReference type="SAM" id="SignalP"/>
    </source>
</evidence>
<dbReference type="Pfam" id="PF07510">
    <property type="entry name" value="GmrSD_C"/>
    <property type="match status" value="1"/>
</dbReference>
<dbReference type="PANTHER" id="PTHR24094:SF15">
    <property type="entry name" value="AMP-DEPENDENT SYNTHETASE_LIGASE DOMAIN-CONTAINING PROTEIN-RELATED"/>
    <property type="match status" value="1"/>
</dbReference>
<gene>
    <name evidence="3" type="ORF">L5G33_15535</name>
</gene>
<dbReference type="PROSITE" id="PS51257">
    <property type="entry name" value="PROKAR_LIPOPROTEIN"/>
    <property type="match status" value="1"/>
</dbReference>
<name>A0ABS9IWC4_9ACTN</name>
<protein>
    <submittedName>
        <fullName evidence="3">HNH endonuclease family protein</fullName>
    </submittedName>
</protein>
<keyword evidence="4" id="KW-1185">Reference proteome</keyword>
<feature type="domain" description="GmrSD restriction endonucleases C-terminal" evidence="2">
    <location>
        <begin position="151"/>
        <end position="244"/>
    </location>
</feature>
<dbReference type="RefSeq" id="WP_236999089.1">
    <property type="nucleotide sequence ID" value="NZ_JAKKOR010000011.1"/>
</dbReference>
<keyword evidence="3" id="KW-0378">Hydrolase</keyword>